<evidence type="ECO:0000256" key="1">
    <source>
        <dbReference type="SAM" id="MobiDB-lite"/>
    </source>
</evidence>
<sequence>MNPNSEWDDENDETIVFDSDAAKESIKNIKCTFIKLVLNQISRLKKSVNENMFLGKAFIYENNEINDEFVPNNIEPREEKNKNNQPELPGKSDEKNQTDQPPEKKEDLPFNVKVLSEASLKLGASLSNKSNNELKRRTTMSIIPPFRIEQQIEQSTRAVPPQLIDCSFSKSILTTIVLFFATLIVLSAGAFLALKFCDCFDKGYAHSIPNKFVPY</sequence>
<dbReference type="AlphaFoldDB" id="A0A8I6TK06"/>
<evidence type="ECO:0000313" key="4">
    <source>
        <dbReference type="Proteomes" id="UP000494040"/>
    </source>
</evidence>
<reference evidence="3" key="1">
    <citation type="submission" date="2022-01" db="UniProtKB">
        <authorList>
            <consortium name="EnsemblMetazoa"/>
        </authorList>
    </citation>
    <scope>IDENTIFICATION</scope>
</reference>
<proteinExistence type="predicted"/>
<dbReference type="GeneID" id="106672027"/>
<accession>A0A8I6TK06</accession>
<name>A0A8I6TK06_CIMLE</name>
<dbReference type="RefSeq" id="XP_014258586.1">
    <property type="nucleotide sequence ID" value="XM_014403100.2"/>
</dbReference>
<keyword evidence="4" id="KW-1185">Reference proteome</keyword>
<organism evidence="3 4">
    <name type="scientific">Cimex lectularius</name>
    <name type="common">Bed bug</name>
    <name type="synonym">Acanthia lectularia</name>
    <dbReference type="NCBI Taxonomy" id="79782"/>
    <lineage>
        <taxon>Eukaryota</taxon>
        <taxon>Metazoa</taxon>
        <taxon>Ecdysozoa</taxon>
        <taxon>Arthropoda</taxon>
        <taxon>Hexapoda</taxon>
        <taxon>Insecta</taxon>
        <taxon>Pterygota</taxon>
        <taxon>Neoptera</taxon>
        <taxon>Paraneoptera</taxon>
        <taxon>Hemiptera</taxon>
        <taxon>Heteroptera</taxon>
        <taxon>Panheteroptera</taxon>
        <taxon>Cimicomorpha</taxon>
        <taxon>Cimicidae</taxon>
        <taxon>Cimex</taxon>
    </lineage>
</organism>
<evidence type="ECO:0000313" key="3">
    <source>
        <dbReference type="EnsemblMetazoa" id="XP_014258586.1"/>
    </source>
</evidence>
<dbReference type="Proteomes" id="UP000494040">
    <property type="component" value="Unassembled WGS sequence"/>
</dbReference>
<keyword evidence="2" id="KW-0472">Membrane</keyword>
<feature type="transmembrane region" description="Helical" evidence="2">
    <location>
        <begin position="172"/>
        <end position="194"/>
    </location>
</feature>
<dbReference type="KEGG" id="clec:106672027"/>
<feature type="region of interest" description="Disordered" evidence="1">
    <location>
        <begin position="72"/>
        <end position="108"/>
    </location>
</feature>
<evidence type="ECO:0000256" key="2">
    <source>
        <dbReference type="SAM" id="Phobius"/>
    </source>
</evidence>
<keyword evidence="2" id="KW-1133">Transmembrane helix</keyword>
<dbReference type="EnsemblMetazoa" id="XM_014403100.2">
    <property type="protein sequence ID" value="XP_014258586.1"/>
    <property type="gene ID" value="LOC106672027"/>
</dbReference>
<feature type="compositionally biased region" description="Basic and acidic residues" evidence="1">
    <location>
        <begin position="90"/>
        <end position="108"/>
    </location>
</feature>
<keyword evidence="2" id="KW-0812">Transmembrane</keyword>
<protein>
    <submittedName>
        <fullName evidence="3">Uncharacterized protein</fullName>
    </submittedName>
</protein>